<dbReference type="Pfam" id="PF02661">
    <property type="entry name" value="Fic"/>
    <property type="match status" value="1"/>
</dbReference>
<feature type="active site" evidence="1">
    <location>
        <position position="178"/>
    </location>
</feature>
<dbReference type="InterPro" id="IPR036388">
    <property type="entry name" value="WH-like_DNA-bd_sf"/>
</dbReference>
<dbReference type="PROSITE" id="PS51459">
    <property type="entry name" value="FIDO"/>
    <property type="match status" value="1"/>
</dbReference>
<dbReference type="Proteomes" id="UP000196560">
    <property type="component" value="Unassembled WGS sequence"/>
</dbReference>
<dbReference type="AlphaFoldDB" id="A0A1Y3U3R2"/>
<comment type="caution">
    <text evidence="5">The sequence shown here is derived from an EMBL/GenBank/DDBJ whole genome shotgun (WGS) entry which is preliminary data.</text>
</comment>
<dbReference type="PANTHER" id="PTHR13504:SF38">
    <property type="entry name" value="FIDO DOMAIN-CONTAINING PROTEIN"/>
    <property type="match status" value="1"/>
</dbReference>
<gene>
    <name evidence="5" type="ORF">B5G21_04620</name>
</gene>
<organism evidence="5 6">
    <name type="scientific">Enorma massiliensis</name>
    <dbReference type="NCBI Taxonomy" id="1472761"/>
    <lineage>
        <taxon>Bacteria</taxon>
        <taxon>Bacillati</taxon>
        <taxon>Actinomycetota</taxon>
        <taxon>Coriobacteriia</taxon>
        <taxon>Coriobacteriales</taxon>
        <taxon>Coriobacteriaceae</taxon>
        <taxon>Enorma</taxon>
    </lineage>
</organism>
<dbReference type="InterPro" id="IPR036597">
    <property type="entry name" value="Fido-like_dom_sf"/>
</dbReference>
<dbReference type="PANTHER" id="PTHR13504">
    <property type="entry name" value="FIDO DOMAIN-CONTAINING PROTEIN DDB_G0283145"/>
    <property type="match status" value="1"/>
</dbReference>
<evidence type="ECO:0000256" key="1">
    <source>
        <dbReference type="PIRSR" id="PIRSR640198-1"/>
    </source>
</evidence>
<dbReference type="SUPFAM" id="SSF140931">
    <property type="entry name" value="Fic-like"/>
    <property type="match status" value="1"/>
</dbReference>
<dbReference type="InterPro" id="IPR040198">
    <property type="entry name" value="Fido_containing"/>
</dbReference>
<keyword evidence="6" id="KW-1185">Reference proteome</keyword>
<feature type="binding site" evidence="2">
    <location>
        <begin position="219"/>
        <end position="220"/>
    </location>
    <ligand>
        <name>ATP</name>
        <dbReference type="ChEBI" id="CHEBI:30616"/>
    </ligand>
</feature>
<reference evidence="6" key="1">
    <citation type="submission" date="2017-04" db="EMBL/GenBank/DDBJ databases">
        <title>Function of individual gut microbiota members based on whole genome sequencing of pure cultures obtained from chicken caecum.</title>
        <authorList>
            <person name="Medvecky M."/>
            <person name="Cejkova D."/>
            <person name="Polansky O."/>
            <person name="Karasova D."/>
            <person name="Kubasova T."/>
            <person name="Cizek A."/>
            <person name="Rychlik I."/>
        </authorList>
    </citation>
    <scope>NUCLEOTIDE SEQUENCE [LARGE SCALE GENOMIC DNA]</scope>
    <source>
        <strain evidence="6">An70</strain>
    </source>
</reference>
<evidence type="ECO:0000313" key="6">
    <source>
        <dbReference type="Proteomes" id="UP000196560"/>
    </source>
</evidence>
<protein>
    <submittedName>
        <fullName evidence="5">Cell filamentation protein Fic</fullName>
    </submittedName>
</protein>
<dbReference type="EMBL" id="NFHO01000004">
    <property type="protein sequence ID" value="OUN43422.1"/>
    <property type="molecule type" value="Genomic_DNA"/>
</dbReference>
<feature type="site" description="Important for autoinhibition of adenylyltransferase activity" evidence="3">
    <location>
        <position position="55"/>
    </location>
</feature>
<dbReference type="RefSeq" id="WP_087186217.1">
    <property type="nucleotide sequence ID" value="NZ_DBFOLJ010000029.1"/>
</dbReference>
<evidence type="ECO:0000313" key="5">
    <source>
        <dbReference type="EMBL" id="OUN43422.1"/>
    </source>
</evidence>
<evidence type="ECO:0000256" key="2">
    <source>
        <dbReference type="PIRSR" id="PIRSR640198-2"/>
    </source>
</evidence>
<keyword evidence="2" id="KW-0547">Nucleotide-binding</keyword>
<dbReference type="GO" id="GO:0005524">
    <property type="term" value="F:ATP binding"/>
    <property type="evidence" value="ECO:0007669"/>
    <property type="project" value="UniProtKB-KW"/>
</dbReference>
<proteinExistence type="predicted"/>
<dbReference type="Gene3D" id="1.10.10.10">
    <property type="entry name" value="Winged helix-like DNA-binding domain superfamily/Winged helix DNA-binding domain"/>
    <property type="match status" value="1"/>
</dbReference>
<feature type="binding site" evidence="2">
    <location>
        <begin position="182"/>
        <end position="189"/>
    </location>
    <ligand>
        <name>ATP</name>
        <dbReference type="ChEBI" id="CHEBI:30616"/>
    </ligand>
</feature>
<dbReference type="InterPro" id="IPR003812">
    <property type="entry name" value="Fido"/>
</dbReference>
<keyword evidence="2" id="KW-0067">ATP-binding</keyword>
<sequence>MTYQPPFELNNEIIELIAGIAQNVGRIEGHGNLNPSPQLRKDNRIRTIHSSLAIENNTLSLEQVTAVVEGKHVVAPPRDLLEVQNALAAYEALDSFSSTSPDDLLRAHRLLMAGLTSEAGMYRHGDVGIFNGENLVHAGTPAAYVPEVMANLFSWLSETTIHPLVASCVFHYELEFIHPFQDGNGRTGRLWQTLILSEWNELFAWLPVESLVKEHQEEYYASLGVADVNADSTAFVQFMLSMISAALDEVVESQQHDGINDGINDGITDNNSSKSEEMREQLLSLVRTSPTITIAQMADELGVGKRQAERLVASLKAEGRLVRLGAKRNGRWEAR</sequence>
<name>A0A1Y3U3R2_9ACTN</name>
<accession>A0A1Y3U3R2</accession>
<evidence type="ECO:0000256" key="3">
    <source>
        <dbReference type="PIRSR" id="PIRSR640198-3"/>
    </source>
</evidence>
<evidence type="ECO:0000259" key="4">
    <source>
        <dbReference type="PROSITE" id="PS51459"/>
    </source>
</evidence>
<feature type="domain" description="Fido" evidence="4">
    <location>
        <begin position="99"/>
        <end position="241"/>
    </location>
</feature>
<dbReference type="Gene3D" id="1.10.3290.10">
    <property type="entry name" value="Fido-like domain"/>
    <property type="match status" value="1"/>
</dbReference>